<proteinExistence type="inferred from homology"/>
<dbReference type="AlphaFoldDB" id="A0A4U1J7T9"/>
<dbReference type="PANTHER" id="PTHR11060:SF0">
    <property type="entry name" value="PROTEIN MEMO1"/>
    <property type="match status" value="1"/>
</dbReference>
<dbReference type="EMBL" id="SSMQ01000030">
    <property type="protein sequence ID" value="TKD03267.1"/>
    <property type="molecule type" value="Genomic_DNA"/>
</dbReference>
<evidence type="ECO:0000256" key="1">
    <source>
        <dbReference type="ARBA" id="ARBA00006315"/>
    </source>
</evidence>
<dbReference type="InterPro" id="IPR002737">
    <property type="entry name" value="MEMO1_fam"/>
</dbReference>
<dbReference type="OrthoDB" id="9771412at2"/>
<reference evidence="2 3" key="1">
    <citation type="submission" date="2019-04" db="EMBL/GenBank/DDBJ databases">
        <authorList>
            <person name="Li Y."/>
            <person name="Wang J."/>
        </authorList>
    </citation>
    <scope>NUCLEOTIDE SEQUENCE [LARGE SCALE GENOMIC DNA]</scope>
    <source>
        <strain evidence="2 3">DSM 14668</strain>
    </source>
</reference>
<gene>
    <name evidence="2" type="primary">amrB</name>
    <name evidence="2" type="ORF">E8A74_26390</name>
</gene>
<evidence type="ECO:0000313" key="2">
    <source>
        <dbReference type="EMBL" id="TKD03267.1"/>
    </source>
</evidence>
<dbReference type="Proteomes" id="UP000309215">
    <property type="component" value="Unassembled WGS sequence"/>
</dbReference>
<name>A0A4U1J7T9_9BACT</name>
<accession>A0A4U1J7T9</accession>
<protein>
    <submittedName>
        <fullName evidence="2">AmmeMemoRadiSam system protein B</fullName>
    </submittedName>
</protein>
<dbReference type="CDD" id="cd07361">
    <property type="entry name" value="MEMO_like"/>
    <property type="match status" value="1"/>
</dbReference>
<evidence type="ECO:0000313" key="3">
    <source>
        <dbReference type="Proteomes" id="UP000309215"/>
    </source>
</evidence>
<comment type="caution">
    <text evidence="2">The sequence shown here is derived from an EMBL/GenBank/DDBJ whole genome shotgun (WGS) entry which is preliminary data.</text>
</comment>
<sequence length="412" mass="44591">MPKPHAYPRLRPIEAIFVPHPTFGKALMLRDGEGIAPSPIVIRGDLAPVVSCMDGTVSLDGIARRASRIIGRMIDVAIVSRIVADLDAAYMLETPRFQARRHEVVAAFAAASERPAHHAGGAYHRDPQELARYIEEACLGKAPRGNGATQGRLVGLCAPHMDLWRAAEGYGHAYGTLAESLPPEVDTFFLLGTSHAPMRQPFAVCAKRFATPLGPLEPDHDALAFLAARSRFDVREDEYLHKGEHSLELQGIFLRHLLGDRPARIVPVLCGLGDAQARGRDPQEDARAESFLASLAELVERRGARAFLIAGADLAHVGPRFGDARPLDAAERGVLQARDAESIRLMVEHDASGFFSQVVEDLDTRRVCGLGPIYTALRALPGAATGRLLHYTQCVDPVEGSIVSHASLAFVS</sequence>
<dbReference type="NCBIfam" id="TIGR04336">
    <property type="entry name" value="AmmeMemoSam_B"/>
    <property type="match status" value="1"/>
</dbReference>
<keyword evidence="3" id="KW-1185">Reference proteome</keyword>
<dbReference type="PANTHER" id="PTHR11060">
    <property type="entry name" value="PROTEIN MEMO1"/>
    <property type="match status" value="1"/>
</dbReference>
<dbReference type="RefSeq" id="WP_136931851.1">
    <property type="nucleotide sequence ID" value="NZ_SSMQ01000030.1"/>
</dbReference>
<organism evidence="2 3">
    <name type="scientific">Polyangium fumosum</name>
    <dbReference type="NCBI Taxonomy" id="889272"/>
    <lineage>
        <taxon>Bacteria</taxon>
        <taxon>Pseudomonadati</taxon>
        <taxon>Myxococcota</taxon>
        <taxon>Polyangia</taxon>
        <taxon>Polyangiales</taxon>
        <taxon>Polyangiaceae</taxon>
        <taxon>Polyangium</taxon>
    </lineage>
</organism>
<comment type="similarity">
    <text evidence="1">Belongs to the MEMO1 family.</text>
</comment>
<dbReference type="Pfam" id="PF01875">
    <property type="entry name" value="Memo"/>
    <property type="match status" value="1"/>
</dbReference>
<dbReference type="Gene3D" id="3.40.830.10">
    <property type="entry name" value="LigB-like"/>
    <property type="match status" value="1"/>
</dbReference>